<sequence>MVLADPLNPCMKHIHQQQHNYAACFPPESCSQEVAPERGPQGEAPEIEAPKEKEEEEEEEEEEETVSPPTYRKQGSPVLPPQTRQY</sequence>
<dbReference type="STRING" id="56216.A0A1A6GNP2"/>
<dbReference type="EMBL" id="LZPO01076939">
    <property type="protein sequence ID" value="OBS67816.1"/>
    <property type="molecule type" value="Genomic_DNA"/>
</dbReference>
<dbReference type="OrthoDB" id="5964374at2759"/>
<dbReference type="AlphaFoldDB" id="A0A1A6GNP2"/>
<dbReference type="Proteomes" id="UP000092124">
    <property type="component" value="Unassembled WGS sequence"/>
</dbReference>
<keyword evidence="3" id="KW-1185">Reference proteome</keyword>
<evidence type="ECO:0000313" key="2">
    <source>
        <dbReference type="EMBL" id="OBS67816.1"/>
    </source>
</evidence>
<name>A0A1A6GNP2_NEOLE</name>
<gene>
    <name evidence="2" type="ORF">A6R68_03642</name>
</gene>
<organism evidence="2 3">
    <name type="scientific">Neotoma lepida</name>
    <name type="common">Desert woodrat</name>
    <dbReference type="NCBI Taxonomy" id="56216"/>
    <lineage>
        <taxon>Eukaryota</taxon>
        <taxon>Metazoa</taxon>
        <taxon>Chordata</taxon>
        <taxon>Craniata</taxon>
        <taxon>Vertebrata</taxon>
        <taxon>Euteleostomi</taxon>
        <taxon>Mammalia</taxon>
        <taxon>Eutheria</taxon>
        <taxon>Euarchontoglires</taxon>
        <taxon>Glires</taxon>
        <taxon>Rodentia</taxon>
        <taxon>Myomorpha</taxon>
        <taxon>Muroidea</taxon>
        <taxon>Cricetidae</taxon>
        <taxon>Neotominae</taxon>
        <taxon>Neotoma</taxon>
    </lineage>
</organism>
<feature type="compositionally biased region" description="Acidic residues" evidence="1">
    <location>
        <begin position="54"/>
        <end position="65"/>
    </location>
</feature>
<evidence type="ECO:0000256" key="1">
    <source>
        <dbReference type="SAM" id="MobiDB-lite"/>
    </source>
</evidence>
<evidence type="ECO:0000313" key="3">
    <source>
        <dbReference type="Proteomes" id="UP000092124"/>
    </source>
</evidence>
<feature type="region of interest" description="Disordered" evidence="1">
    <location>
        <begin position="30"/>
        <end position="86"/>
    </location>
</feature>
<accession>A0A1A6GNP2</accession>
<protein>
    <submittedName>
        <fullName evidence="2">Uncharacterized protein</fullName>
    </submittedName>
</protein>
<comment type="caution">
    <text evidence="2">The sequence shown here is derived from an EMBL/GenBank/DDBJ whole genome shotgun (WGS) entry which is preliminary data.</text>
</comment>
<reference evidence="2 3" key="1">
    <citation type="submission" date="2016-06" db="EMBL/GenBank/DDBJ databases">
        <title>The Draft Genome Sequence and Annotation of the Desert Woodrat Neotoma lepida.</title>
        <authorList>
            <person name="Campbell M."/>
            <person name="Oakeson K.F."/>
            <person name="Yandell M."/>
            <person name="Halpert J.R."/>
            <person name="Dearing D."/>
        </authorList>
    </citation>
    <scope>NUCLEOTIDE SEQUENCE [LARGE SCALE GENOMIC DNA]</scope>
    <source>
        <strain evidence="2">417</strain>
        <tissue evidence="2">Liver</tissue>
    </source>
</reference>
<proteinExistence type="predicted"/>